<evidence type="ECO:0000256" key="1">
    <source>
        <dbReference type="ARBA" id="ARBA00004651"/>
    </source>
</evidence>
<dbReference type="PROSITE" id="PS50928">
    <property type="entry name" value="ABC_TM1"/>
    <property type="match status" value="1"/>
</dbReference>
<keyword evidence="2 7" id="KW-0813">Transport</keyword>
<evidence type="ECO:0000259" key="9">
    <source>
        <dbReference type="PROSITE" id="PS50928"/>
    </source>
</evidence>
<feature type="transmembrane region" description="Helical" evidence="7">
    <location>
        <begin position="261"/>
        <end position="282"/>
    </location>
</feature>
<feature type="transmembrane region" description="Helical" evidence="7">
    <location>
        <begin position="203"/>
        <end position="228"/>
    </location>
</feature>
<feature type="transmembrane region" description="Helical" evidence="7">
    <location>
        <begin position="127"/>
        <end position="151"/>
    </location>
</feature>
<keyword evidence="3" id="KW-1003">Cell membrane</keyword>
<organism evidence="10 11">
    <name type="scientific">Alkalicoccobacillus plakortidis</name>
    <dbReference type="NCBI Taxonomy" id="444060"/>
    <lineage>
        <taxon>Bacteria</taxon>
        <taxon>Bacillati</taxon>
        <taxon>Bacillota</taxon>
        <taxon>Bacilli</taxon>
        <taxon>Bacillales</taxon>
        <taxon>Bacillaceae</taxon>
        <taxon>Alkalicoccobacillus</taxon>
    </lineage>
</organism>
<dbReference type="Proteomes" id="UP001203665">
    <property type="component" value="Unassembled WGS sequence"/>
</dbReference>
<keyword evidence="6 7" id="KW-0472">Membrane</keyword>
<evidence type="ECO:0000256" key="5">
    <source>
        <dbReference type="ARBA" id="ARBA00022989"/>
    </source>
</evidence>
<dbReference type="SUPFAM" id="SSF161098">
    <property type="entry name" value="MetI-like"/>
    <property type="match status" value="1"/>
</dbReference>
<evidence type="ECO:0000256" key="8">
    <source>
        <dbReference type="SAM" id="MobiDB-lite"/>
    </source>
</evidence>
<feature type="region of interest" description="Disordered" evidence="8">
    <location>
        <begin position="1"/>
        <end position="24"/>
    </location>
</feature>
<feature type="transmembrane region" description="Helical" evidence="7">
    <location>
        <begin position="163"/>
        <end position="182"/>
    </location>
</feature>
<sequence length="297" mass="33314">MKMEESRTPLRQKQPGKLKPATGSQLRPSKIALHFALILGSLIMAGPFIWMALSSLKSFEQIFAVPPVWIPDPFMWSNITDSLNAMPFGRAYFNSFYISFVVVFSQLLTCSMAAYAFAKIKFPGSRFLFIAFLATMMVPMQVTLIPLYIIMDSINWVNSHLSILVPNALFNAFGVFLLRQFIMGIPKEMEEAAVMDGANPLYIYWKIILPLVRPALAAFGIFSFIGIWNNFIQPLVFLSDQNLYTVPLLLATFKGLYVTDWPLMMAGATISVIPVLVIYIFAQRQIIEGIALTGVKG</sequence>
<dbReference type="InterPro" id="IPR035906">
    <property type="entry name" value="MetI-like_sf"/>
</dbReference>
<feature type="transmembrane region" description="Helical" evidence="7">
    <location>
        <begin position="96"/>
        <end position="118"/>
    </location>
</feature>
<keyword evidence="5 7" id="KW-1133">Transmembrane helix</keyword>
<dbReference type="EMBL" id="JAMQJY010000001">
    <property type="protein sequence ID" value="MCM2674647.1"/>
    <property type="molecule type" value="Genomic_DNA"/>
</dbReference>
<evidence type="ECO:0000256" key="4">
    <source>
        <dbReference type="ARBA" id="ARBA00022692"/>
    </source>
</evidence>
<reference evidence="10" key="1">
    <citation type="submission" date="2022-06" db="EMBL/GenBank/DDBJ databases">
        <title>Alkalicoccobacillus porphyridii sp. nov., isolated from a marine red alga, Porphyridium purpureum and reclassification of Shouchella plakortidis and Shouchella gibsonii as Alkalicoccobacillus plakortidis comb. nov. and Alkalicoccobacillus gibsonii comb. nov.</title>
        <authorList>
            <person name="Kim K.H."/>
            <person name="Lee J.K."/>
            <person name="Han D.M."/>
            <person name="Baek J.H."/>
            <person name="Jeon C.O."/>
        </authorList>
    </citation>
    <scope>NUCLEOTIDE SEQUENCE</scope>
    <source>
        <strain evidence="10">DSM 19153</strain>
    </source>
</reference>
<comment type="subcellular location">
    <subcellularLocation>
        <location evidence="1 7">Cell membrane</location>
        <topology evidence="1 7">Multi-pass membrane protein</topology>
    </subcellularLocation>
</comment>
<name>A0ABT0XFI0_9BACI</name>
<comment type="caution">
    <text evidence="10">The sequence shown here is derived from an EMBL/GenBank/DDBJ whole genome shotgun (WGS) entry which is preliminary data.</text>
</comment>
<evidence type="ECO:0000313" key="10">
    <source>
        <dbReference type="EMBL" id="MCM2674647.1"/>
    </source>
</evidence>
<dbReference type="PANTHER" id="PTHR43744:SF12">
    <property type="entry name" value="ABC TRANSPORTER PERMEASE PROTEIN MG189-RELATED"/>
    <property type="match status" value="1"/>
</dbReference>
<dbReference type="InterPro" id="IPR000515">
    <property type="entry name" value="MetI-like"/>
</dbReference>
<keyword evidence="4 7" id="KW-0812">Transmembrane</keyword>
<protein>
    <submittedName>
        <fullName evidence="10">Carbohydrate ABC transporter permease</fullName>
    </submittedName>
</protein>
<evidence type="ECO:0000313" key="11">
    <source>
        <dbReference type="Proteomes" id="UP001203665"/>
    </source>
</evidence>
<dbReference type="Pfam" id="PF00528">
    <property type="entry name" value="BPD_transp_1"/>
    <property type="match status" value="1"/>
</dbReference>
<evidence type="ECO:0000256" key="7">
    <source>
        <dbReference type="RuleBase" id="RU363032"/>
    </source>
</evidence>
<keyword evidence="11" id="KW-1185">Reference proteome</keyword>
<evidence type="ECO:0000256" key="6">
    <source>
        <dbReference type="ARBA" id="ARBA00023136"/>
    </source>
</evidence>
<feature type="transmembrane region" description="Helical" evidence="7">
    <location>
        <begin position="31"/>
        <end position="53"/>
    </location>
</feature>
<gene>
    <name evidence="10" type="ORF">NDM98_03420</name>
</gene>
<evidence type="ECO:0000256" key="3">
    <source>
        <dbReference type="ARBA" id="ARBA00022475"/>
    </source>
</evidence>
<dbReference type="RefSeq" id="WP_251604633.1">
    <property type="nucleotide sequence ID" value="NZ_JAMQJY010000001.1"/>
</dbReference>
<dbReference type="PANTHER" id="PTHR43744">
    <property type="entry name" value="ABC TRANSPORTER PERMEASE PROTEIN MG189-RELATED-RELATED"/>
    <property type="match status" value="1"/>
</dbReference>
<feature type="domain" description="ABC transmembrane type-1" evidence="9">
    <location>
        <begin position="92"/>
        <end position="282"/>
    </location>
</feature>
<dbReference type="Gene3D" id="1.10.3720.10">
    <property type="entry name" value="MetI-like"/>
    <property type="match status" value="1"/>
</dbReference>
<proteinExistence type="inferred from homology"/>
<evidence type="ECO:0000256" key="2">
    <source>
        <dbReference type="ARBA" id="ARBA00022448"/>
    </source>
</evidence>
<comment type="similarity">
    <text evidence="7">Belongs to the binding-protein-dependent transport system permease family.</text>
</comment>
<accession>A0ABT0XFI0</accession>
<dbReference type="CDD" id="cd06261">
    <property type="entry name" value="TM_PBP2"/>
    <property type="match status" value="1"/>
</dbReference>